<feature type="region of interest" description="Disordered" evidence="1">
    <location>
        <begin position="186"/>
        <end position="223"/>
    </location>
</feature>
<dbReference type="PROSITE" id="PS50053">
    <property type="entry name" value="UBIQUITIN_2"/>
    <property type="match status" value="1"/>
</dbReference>
<dbReference type="Pfam" id="PF00240">
    <property type="entry name" value="ubiquitin"/>
    <property type="match status" value="1"/>
</dbReference>
<dbReference type="GO" id="GO:0031593">
    <property type="term" value="F:polyubiquitin modification-dependent protein binding"/>
    <property type="evidence" value="ECO:0007669"/>
    <property type="project" value="TreeGrafter"/>
</dbReference>
<reference evidence="3" key="1">
    <citation type="submission" date="2024-01" db="EMBL/GenBank/DDBJ databases">
        <authorList>
            <person name="Webb A."/>
        </authorList>
    </citation>
    <scope>NUCLEOTIDE SEQUENCE</scope>
    <source>
        <strain evidence="3">Pm1</strain>
    </source>
</reference>
<dbReference type="SMART" id="SM00213">
    <property type="entry name" value="UBQ"/>
    <property type="match status" value="1"/>
</dbReference>
<dbReference type="FunFam" id="3.10.20.90:FF:000154">
    <property type="entry name" value="Large proline-rich protein BAG6"/>
    <property type="match status" value="1"/>
</dbReference>
<name>A0AAV1T2Q4_9STRA</name>
<feature type="domain" description="Ubiquitin-like" evidence="2">
    <location>
        <begin position="40"/>
        <end position="111"/>
    </location>
</feature>
<feature type="region of interest" description="Disordered" evidence="1">
    <location>
        <begin position="690"/>
        <end position="721"/>
    </location>
</feature>
<gene>
    <name evidence="3" type="ORF">PM001_LOCUS1884</name>
</gene>
<evidence type="ECO:0000259" key="2">
    <source>
        <dbReference type="PROSITE" id="PS50053"/>
    </source>
</evidence>
<evidence type="ECO:0000313" key="4">
    <source>
        <dbReference type="Proteomes" id="UP001162060"/>
    </source>
</evidence>
<organism evidence="3 4">
    <name type="scientific">Peronospora matthiolae</name>
    <dbReference type="NCBI Taxonomy" id="2874970"/>
    <lineage>
        <taxon>Eukaryota</taxon>
        <taxon>Sar</taxon>
        <taxon>Stramenopiles</taxon>
        <taxon>Oomycota</taxon>
        <taxon>Peronosporomycetes</taxon>
        <taxon>Peronosporales</taxon>
        <taxon>Peronosporaceae</taxon>
        <taxon>Peronospora</taxon>
    </lineage>
</organism>
<protein>
    <recommendedName>
        <fullName evidence="2">Ubiquitin-like domain-containing protein</fullName>
    </recommendedName>
</protein>
<dbReference type="EMBL" id="CAKLBY020000016">
    <property type="protein sequence ID" value="CAK7899488.1"/>
    <property type="molecule type" value="Genomic_DNA"/>
</dbReference>
<feature type="compositionally biased region" description="Polar residues" evidence="1">
    <location>
        <begin position="690"/>
        <end position="703"/>
    </location>
</feature>
<comment type="caution">
    <text evidence="3">The sequence shown here is derived from an EMBL/GenBank/DDBJ whole genome shotgun (WGS) entry which is preliminary data.</text>
</comment>
<feature type="region of interest" description="Disordered" evidence="1">
    <location>
        <begin position="412"/>
        <end position="473"/>
    </location>
</feature>
<dbReference type="PANTHER" id="PTHR15204:SF0">
    <property type="entry name" value="LARGE PROLINE-RICH PROTEIN BAG6"/>
    <property type="match status" value="1"/>
</dbReference>
<dbReference type="InterPro" id="IPR029071">
    <property type="entry name" value="Ubiquitin-like_domsf"/>
</dbReference>
<sequence length="978" mass="103054">MTVPSDVPLLPSASISSGPRDAVQEPVAEPPLPTDSGGQLALKVRTLDQKTYPITVCAAASVPQLKELVAMETGITLARQRLIYRGRVLKNDQTLASYALEDGHVLHLVVRALPSPSSTDTTVTDHEQRGLSAGSSAELNRPAATTAIAAAAPNAQLSPSAVHLAALNEIDALRARLDEFDRSALQTRSRSRLRQRRARSPPHPPRDNDEPDPTMGRSGQAALPGRVLMGATITVPEGTNVTMPFLSSMIADLATQASETTGGEGGAGGTTLGVSREGQQHVTLLNDAPGGAIAAEVDVATARALRHHHRNREILGYQRAARRSSSGAERQAVLRARTGLRLESVRATLDDTSLDFPAELTALPQGDNNTAMLELQQQVEMLLALLDRFGPRLRLLPAALARRDHVSERAATAAASTESNIVSADPSPLTSALTGPSPPSSELTTAATVALIRSGPTPVGGDSPASVEHNTASADASVVAELDIEVAGPSTAAADSASPSTDSNTASAESASSSSPTTNSVATTGAMLSARQVICIIDALQAIGESTDLLARMARHAFVRRSVQSGEPIARRRDAEAASISADDRIQARFGAIQAGPSVANAARTSSAVGDRMHEALGAMQAATRTARQGTRRASNVRPRIRVARISAADLRGDRNSAALTTVTTSSTGHPGITPSFPVNLASGAVAVTSETESSALSNSQPPTGVEAAPSDDNGPLPSAGAPISIPSVSLPLMSSVVFPFSLAAGLGGSHETTTWNLADFVSRLTSELPISTLYGVIAGDATHLHHILAHVGFALFSGVDVPRVTRPNLRTWVQDLTGELRRLLQVHELPADVVDQVYGTVERRSALGSELLRAMDPFMVDLVDLLVRATSASRAAAFGTSSATFLRRMAQQVLCQLRCYARGDSSESDEESNERLKRVLQGLLVWLGMIEHLARFVVDSLLCWTEGDNHRVRRRQREEVIGDVEVADSPVAKRQRE</sequence>
<dbReference type="AlphaFoldDB" id="A0AAV1T2Q4"/>
<evidence type="ECO:0000313" key="3">
    <source>
        <dbReference type="EMBL" id="CAK7899488.1"/>
    </source>
</evidence>
<feature type="compositionally biased region" description="Basic residues" evidence="1">
    <location>
        <begin position="189"/>
        <end position="200"/>
    </location>
</feature>
<accession>A0AAV1T2Q4</accession>
<dbReference type="Gene3D" id="3.10.20.90">
    <property type="entry name" value="Phosphatidylinositol 3-kinase Catalytic Subunit, Chain A, domain 1"/>
    <property type="match status" value="1"/>
</dbReference>
<evidence type="ECO:0000256" key="1">
    <source>
        <dbReference type="SAM" id="MobiDB-lite"/>
    </source>
</evidence>
<dbReference type="InterPro" id="IPR000626">
    <property type="entry name" value="Ubiquitin-like_dom"/>
</dbReference>
<dbReference type="GO" id="GO:0051787">
    <property type="term" value="F:misfolded protein binding"/>
    <property type="evidence" value="ECO:0007669"/>
    <property type="project" value="TreeGrafter"/>
</dbReference>
<dbReference type="GO" id="GO:0071818">
    <property type="term" value="C:BAT3 complex"/>
    <property type="evidence" value="ECO:0007669"/>
    <property type="project" value="TreeGrafter"/>
</dbReference>
<feature type="region of interest" description="Disordered" evidence="1">
    <location>
        <begin position="115"/>
        <end position="139"/>
    </location>
</feature>
<feature type="compositionally biased region" description="Polar residues" evidence="1">
    <location>
        <begin position="428"/>
        <end position="447"/>
    </location>
</feature>
<dbReference type="Proteomes" id="UP001162060">
    <property type="component" value="Unassembled WGS sequence"/>
</dbReference>
<dbReference type="PANTHER" id="PTHR15204">
    <property type="entry name" value="LARGE PROLINE-RICH PROTEIN BAG6"/>
    <property type="match status" value="1"/>
</dbReference>
<feature type="region of interest" description="Disordered" evidence="1">
    <location>
        <begin position="489"/>
        <end position="521"/>
    </location>
</feature>
<dbReference type="SUPFAM" id="SSF54236">
    <property type="entry name" value="Ubiquitin-like"/>
    <property type="match status" value="1"/>
</dbReference>
<dbReference type="GO" id="GO:0036503">
    <property type="term" value="P:ERAD pathway"/>
    <property type="evidence" value="ECO:0007669"/>
    <property type="project" value="TreeGrafter"/>
</dbReference>
<feature type="region of interest" description="Disordered" evidence="1">
    <location>
        <begin position="1"/>
        <end position="38"/>
    </location>
</feature>
<proteinExistence type="predicted"/>